<protein>
    <recommendedName>
        <fullName evidence="3 15">DNA polymerase I</fullName>
        <ecNumber evidence="2 15">2.7.7.7</ecNumber>
    </recommendedName>
</protein>
<dbReference type="SMART" id="SM00474">
    <property type="entry name" value="35EXOc"/>
    <property type="match status" value="1"/>
</dbReference>
<dbReference type="InterPro" id="IPR002421">
    <property type="entry name" value="5-3_exonuclease"/>
</dbReference>
<dbReference type="Pfam" id="PF00476">
    <property type="entry name" value="DNA_pol_A"/>
    <property type="match status" value="1"/>
</dbReference>
<dbReference type="GO" id="GO:0008408">
    <property type="term" value="F:3'-5' exonuclease activity"/>
    <property type="evidence" value="ECO:0007669"/>
    <property type="project" value="UniProtKB-UniRule"/>
</dbReference>
<dbReference type="GO" id="GO:0003887">
    <property type="term" value="F:DNA-directed DNA polymerase activity"/>
    <property type="evidence" value="ECO:0007669"/>
    <property type="project" value="UniProtKB-UniRule"/>
</dbReference>
<evidence type="ECO:0000256" key="5">
    <source>
        <dbReference type="ARBA" id="ARBA00022695"/>
    </source>
</evidence>
<dbReference type="FunFam" id="1.10.150.20:FF:000003">
    <property type="entry name" value="DNA polymerase I"/>
    <property type="match status" value="1"/>
</dbReference>
<organism evidence="20 21">
    <name type="scientific">Candidatus Falkowbacteria bacterium CG10_big_fil_rev_8_21_14_0_10_37_14</name>
    <dbReference type="NCBI Taxonomy" id="1974561"/>
    <lineage>
        <taxon>Bacteria</taxon>
        <taxon>Candidatus Falkowiibacteriota</taxon>
    </lineage>
</organism>
<dbReference type="CDD" id="cd08637">
    <property type="entry name" value="DNA_pol_A_pol_I_C"/>
    <property type="match status" value="1"/>
</dbReference>
<dbReference type="PRINTS" id="PR00868">
    <property type="entry name" value="DNAPOLI"/>
</dbReference>
<gene>
    <name evidence="16" type="primary">polA</name>
    <name evidence="20" type="ORF">COT94_02215</name>
</gene>
<dbReference type="AlphaFoldDB" id="A0A2M6WTE9"/>
<keyword evidence="12 16" id="KW-0238">DNA-binding</keyword>
<comment type="caution">
    <text evidence="20">The sequence shown here is derived from an EMBL/GenBank/DDBJ whole genome shotgun (WGS) entry which is preliminary data.</text>
</comment>
<dbReference type="EMBL" id="PFAM01000013">
    <property type="protein sequence ID" value="PIT96055.1"/>
    <property type="molecule type" value="Genomic_DNA"/>
</dbReference>
<dbReference type="InterPro" id="IPR036279">
    <property type="entry name" value="5-3_exonuclease_C_sf"/>
</dbReference>
<proteinExistence type="inferred from homology"/>
<dbReference type="GO" id="GO:0003677">
    <property type="term" value="F:DNA binding"/>
    <property type="evidence" value="ECO:0007669"/>
    <property type="project" value="UniProtKB-UniRule"/>
</dbReference>
<dbReference type="Gene3D" id="1.20.1060.10">
    <property type="entry name" value="Taq DNA Polymerase, Chain T, domain 4"/>
    <property type="match status" value="1"/>
</dbReference>
<evidence type="ECO:0000256" key="9">
    <source>
        <dbReference type="ARBA" id="ARBA00022801"/>
    </source>
</evidence>
<dbReference type="GO" id="GO:0008409">
    <property type="term" value="F:5'-3' exonuclease activity"/>
    <property type="evidence" value="ECO:0007669"/>
    <property type="project" value="UniProtKB-UniRule"/>
</dbReference>
<dbReference type="InterPro" id="IPR002562">
    <property type="entry name" value="3'-5'_exonuclease_dom"/>
</dbReference>
<keyword evidence="10 16" id="KW-0269">Exonuclease</keyword>
<keyword evidence="13 16" id="KW-0234">DNA repair</keyword>
<dbReference type="InterPro" id="IPR001098">
    <property type="entry name" value="DNA-dir_DNA_pol_A_palm_dom"/>
</dbReference>
<evidence type="ECO:0000256" key="7">
    <source>
        <dbReference type="ARBA" id="ARBA00022722"/>
    </source>
</evidence>
<keyword evidence="7" id="KW-0540">Nuclease</keyword>
<dbReference type="SUPFAM" id="SSF53098">
    <property type="entry name" value="Ribonuclease H-like"/>
    <property type="match status" value="1"/>
</dbReference>
<dbReference type="PROSITE" id="PS00447">
    <property type="entry name" value="DNA_POLYMERASE_A"/>
    <property type="match status" value="1"/>
</dbReference>
<dbReference type="SMART" id="SM00279">
    <property type="entry name" value="HhH2"/>
    <property type="match status" value="1"/>
</dbReference>
<comment type="function">
    <text evidence="16">In addition to polymerase activity, this DNA polymerase exhibits 3'-5' and 5'-3' exonuclease activity.</text>
</comment>
<accession>A0A2M6WTE9</accession>
<dbReference type="SUPFAM" id="SSF56672">
    <property type="entry name" value="DNA/RNA polymerases"/>
    <property type="match status" value="1"/>
</dbReference>
<feature type="domain" description="DNA-directed DNA polymerase family A palm" evidence="19">
    <location>
        <begin position="664"/>
        <end position="871"/>
    </location>
</feature>
<evidence type="ECO:0000256" key="13">
    <source>
        <dbReference type="ARBA" id="ARBA00023204"/>
    </source>
</evidence>
<evidence type="ECO:0000256" key="1">
    <source>
        <dbReference type="ARBA" id="ARBA00007705"/>
    </source>
</evidence>
<dbReference type="Pfam" id="PF02739">
    <property type="entry name" value="5_3_exonuc_N"/>
    <property type="match status" value="1"/>
</dbReference>
<dbReference type="SMART" id="SM00475">
    <property type="entry name" value="53EXOc"/>
    <property type="match status" value="1"/>
</dbReference>
<keyword evidence="11 16" id="KW-0239">DNA-directed DNA polymerase</keyword>
<dbReference type="InterPro" id="IPR020046">
    <property type="entry name" value="5-3_exonucl_a-hlix_arch_N"/>
</dbReference>
<dbReference type="Gene3D" id="1.10.150.20">
    <property type="entry name" value="5' to 3' exonuclease, C-terminal subdomain"/>
    <property type="match status" value="2"/>
</dbReference>
<dbReference type="InterPro" id="IPR029060">
    <property type="entry name" value="PIN-like_dom_sf"/>
</dbReference>
<dbReference type="SUPFAM" id="SSF47807">
    <property type="entry name" value="5' to 3' exonuclease, C-terminal subdomain"/>
    <property type="match status" value="1"/>
</dbReference>
<evidence type="ECO:0000256" key="11">
    <source>
        <dbReference type="ARBA" id="ARBA00022932"/>
    </source>
</evidence>
<reference evidence="21" key="1">
    <citation type="submission" date="2017-09" db="EMBL/GenBank/DDBJ databases">
        <title>Depth-based differentiation of microbial function through sediment-hosted aquifers and enrichment of novel symbionts in the deep terrestrial subsurface.</title>
        <authorList>
            <person name="Probst A.J."/>
            <person name="Ladd B."/>
            <person name="Jarett J.K."/>
            <person name="Geller-Mcgrath D.E."/>
            <person name="Sieber C.M.K."/>
            <person name="Emerson J.B."/>
            <person name="Anantharaman K."/>
            <person name="Thomas B.C."/>
            <person name="Malmstrom R."/>
            <person name="Stieglmeier M."/>
            <person name="Klingl A."/>
            <person name="Woyke T."/>
            <person name="Ryan C.M."/>
            <person name="Banfield J.F."/>
        </authorList>
    </citation>
    <scope>NUCLEOTIDE SEQUENCE [LARGE SCALE GENOMIC DNA]</scope>
</reference>
<evidence type="ECO:0000256" key="12">
    <source>
        <dbReference type="ARBA" id="ARBA00023125"/>
    </source>
</evidence>
<dbReference type="Gene3D" id="3.40.50.1010">
    <property type="entry name" value="5'-nuclease"/>
    <property type="match status" value="1"/>
</dbReference>
<dbReference type="Pfam" id="PF01612">
    <property type="entry name" value="DNA_pol_A_exo1"/>
    <property type="match status" value="1"/>
</dbReference>
<dbReference type="EC" id="2.7.7.7" evidence="2 15"/>
<feature type="domain" description="3'-5' exonuclease" evidence="17">
    <location>
        <begin position="316"/>
        <end position="495"/>
    </location>
</feature>
<evidence type="ECO:0000259" key="18">
    <source>
        <dbReference type="SMART" id="SM00475"/>
    </source>
</evidence>
<dbReference type="Proteomes" id="UP000228533">
    <property type="component" value="Unassembled WGS sequence"/>
</dbReference>
<evidence type="ECO:0000313" key="21">
    <source>
        <dbReference type="Proteomes" id="UP000228533"/>
    </source>
</evidence>
<evidence type="ECO:0000259" key="17">
    <source>
        <dbReference type="SMART" id="SM00474"/>
    </source>
</evidence>
<evidence type="ECO:0000256" key="6">
    <source>
        <dbReference type="ARBA" id="ARBA00022705"/>
    </source>
</evidence>
<dbReference type="Gene3D" id="3.30.70.370">
    <property type="match status" value="1"/>
</dbReference>
<dbReference type="CDD" id="cd09898">
    <property type="entry name" value="H3TH_53EXO"/>
    <property type="match status" value="1"/>
</dbReference>
<evidence type="ECO:0000256" key="16">
    <source>
        <dbReference type="RuleBase" id="RU004460"/>
    </source>
</evidence>
<dbReference type="SMART" id="SM00482">
    <property type="entry name" value="POLAc"/>
    <property type="match status" value="1"/>
</dbReference>
<dbReference type="InterPro" id="IPR002298">
    <property type="entry name" value="DNA_polymerase_A"/>
</dbReference>
<evidence type="ECO:0000256" key="10">
    <source>
        <dbReference type="ARBA" id="ARBA00022839"/>
    </source>
</evidence>
<evidence type="ECO:0000256" key="2">
    <source>
        <dbReference type="ARBA" id="ARBA00012417"/>
    </source>
</evidence>
<comment type="catalytic activity">
    <reaction evidence="14 16">
        <text>DNA(n) + a 2'-deoxyribonucleoside 5'-triphosphate = DNA(n+1) + diphosphate</text>
        <dbReference type="Rhea" id="RHEA:22508"/>
        <dbReference type="Rhea" id="RHEA-COMP:17339"/>
        <dbReference type="Rhea" id="RHEA-COMP:17340"/>
        <dbReference type="ChEBI" id="CHEBI:33019"/>
        <dbReference type="ChEBI" id="CHEBI:61560"/>
        <dbReference type="ChEBI" id="CHEBI:173112"/>
        <dbReference type="EC" id="2.7.7.7"/>
    </reaction>
</comment>
<comment type="similarity">
    <text evidence="1 16">Belongs to the DNA polymerase type-A family.</text>
</comment>
<dbReference type="PANTHER" id="PTHR10133:SF27">
    <property type="entry name" value="DNA POLYMERASE NU"/>
    <property type="match status" value="1"/>
</dbReference>
<dbReference type="GO" id="GO:0006302">
    <property type="term" value="P:double-strand break repair"/>
    <property type="evidence" value="ECO:0007669"/>
    <property type="project" value="TreeGrafter"/>
</dbReference>
<keyword evidence="6 16" id="KW-0235">DNA replication</keyword>
<dbReference type="FunFam" id="1.20.1060.10:FF:000001">
    <property type="entry name" value="DNA polymerase I"/>
    <property type="match status" value="1"/>
</dbReference>
<sequence length="909" mass="101615">MKNKPKFLIFDGNAIVHRSFHALPLTMTTKTGEPINAVYGFTAFLFRALKEFKPTYAAVSFDLKGPTFRHKEYAEYKATRVKAPQELYDQMDRVKEVVRALNIPIYEEQGFEADDVIGTVITLVHDKIDTIIVTGDMDAIQLVGESTFVYAMSRGISESVLYDTTAVKNKYSFEPLQMIDYKALRGDPSDNIPGVKGVGEKTATELIIKFGSLEALYEAIDEDSEKLATIKPRILELLKEHKDIAILSKRLATIRRDVPLDFDLEVCKLGGVDVAATSELFISLEFKSLLPRLREIFGETVTTEVVEDLVKVEIEYKVVDTEDDFKKIIKELKKQKLVAISTKTISAEDLTISGVALSWKAGQSSYINLAGNGGGLFGDGWLATLKPILADENLKKIGHDIKQDFKAWRASGLELNGIIGDTRLADYLLNPDNRQHDLAVVVLRELQKEMIASAKQIGQAKLDFEVSTIDSVAKIANEEADMIGCLNAKLHQHLKEFNQLKLYEEMELPLIRVLAKMEERGLLLDIEYLKKLDEEADKALAILTDKIYKEAGEEFNINSVQQLRTILFEKLKISTVGVGKTKTGHSTGADELEKLKEAHPIVPLITEYRELSKLSSTYIKALPKLVNQKDGRLHTTFNQAVAATGRLSSTNPNLQNIPMKTDLGRKVRQAFIVPKGKTLLSLDYSQIELRLAAHMSNDPTMIKTFKAGGDIHRTTAAKINNVALEDVTNEMRRAAKAINFGLLYGQGPRGLAQGVGISYNEAKHFIDQYFINFAKVKGLMDKIILEARAKGYVETLLGRRRYVPEINSTIVMLAKAAERAAINAPLQGTAADMIKLAMLKVDKMINEQYGDKVKMILQIHDELVFEVDQKLVVEVMNLVKPLMENVLKLKVPILVEAKIGTNWEEMKKA</sequence>
<dbReference type="InterPro" id="IPR008918">
    <property type="entry name" value="HhH2"/>
</dbReference>
<dbReference type="CDD" id="cd09859">
    <property type="entry name" value="PIN_53EXO"/>
    <property type="match status" value="1"/>
</dbReference>
<dbReference type="NCBIfam" id="TIGR00593">
    <property type="entry name" value="pola"/>
    <property type="match status" value="1"/>
</dbReference>
<keyword evidence="4 16" id="KW-0808">Transferase</keyword>
<dbReference type="Gene3D" id="3.30.420.10">
    <property type="entry name" value="Ribonuclease H-like superfamily/Ribonuclease H"/>
    <property type="match status" value="1"/>
</dbReference>
<dbReference type="GO" id="GO:0006261">
    <property type="term" value="P:DNA-templated DNA replication"/>
    <property type="evidence" value="ECO:0007669"/>
    <property type="project" value="UniProtKB-UniRule"/>
</dbReference>
<dbReference type="PANTHER" id="PTHR10133">
    <property type="entry name" value="DNA POLYMERASE I"/>
    <property type="match status" value="1"/>
</dbReference>
<name>A0A2M6WTE9_9BACT</name>
<keyword evidence="8 16" id="KW-0227">DNA damage</keyword>
<feature type="domain" description="5'-3' exonuclease" evidence="18">
    <location>
        <begin position="3"/>
        <end position="270"/>
    </location>
</feature>
<dbReference type="InterPro" id="IPR019760">
    <property type="entry name" value="DNA-dir_DNA_pol_A_CS"/>
</dbReference>
<evidence type="ECO:0000256" key="3">
    <source>
        <dbReference type="ARBA" id="ARBA00020311"/>
    </source>
</evidence>
<dbReference type="InterPro" id="IPR020045">
    <property type="entry name" value="DNA_polI_H3TH"/>
</dbReference>
<evidence type="ECO:0000256" key="8">
    <source>
        <dbReference type="ARBA" id="ARBA00022763"/>
    </source>
</evidence>
<dbReference type="NCBIfam" id="NF004397">
    <property type="entry name" value="PRK05755.1"/>
    <property type="match status" value="1"/>
</dbReference>
<keyword evidence="5 16" id="KW-0548">Nucleotidyltransferase</keyword>
<dbReference type="Pfam" id="PF01367">
    <property type="entry name" value="5_3_exonuc"/>
    <property type="match status" value="1"/>
</dbReference>
<dbReference type="InterPro" id="IPR043502">
    <property type="entry name" value="DNA/RNA_pol_sf"/>
</dbReference>
<dbReference type="FunFam" id="1.10.150.20:FF:000002">
    <property type="entry name" value="DNA polymerase I"/>
    <property type="match status" value="1"/>
</dbReference>
<evidence type="ECO:0000256" key="14">
    <source>
        <dbReference type="ARBA" id="ARBA00049244"/>
    </source>
</evidence>
<evidence type="ECO:0000256" key="4">
    <source>
        <dbReference type="ARBA" id="ARBA00022679"/>
    </source>
</evidence>
<dbReference type="SUPFAM" id="SSF88723">
    <property type="entry name" value="PIN domain-like"/>
    <property type="match status" value="1"/>
</dbReference>
<evidence type="ECO:0000313" key="20">
    <source>
        <dbReference type="EMBL" id="PIT96055.1"/>
    </source>
</evidence>
<dbReference type="InterPro" id="IPR036397">
    <property type="entry name" value="RNaseH_sf"/>
</dbReference>
<dbReference type="InterPro" id="IPR018320">
    <property type="entry name" value="DNA_polymerase_1"/>
</dbReference>
<evidence type="ECO:0000259" key="19">
    <source>
        <dbReference type="SMART" id="SM00482"/>
    </source>
</evidence>
<keyword evidence="9 16" id="KW-0378">Hydrolase</keyword>
<dbReference type="InterPro" id="IPR012337">
    <property type="entry name" value="RNaseH-like_sf"/>
</dbReference>
<evidence type="ECO:0000256" key="15">
    <source>
        <dbReference type="NCBIfam" id="TIGR00593"/>
    </source>
</evidence>